<accession>A0A392UEY8</accession>
<evidence type="ECO:0000313" key="2">
    <source>
        <dbReference type="EMBL" id="MCI71982.1"/>
    </source>
</evidence>
<protein>
    <submittedName>
        <fullName evidence="2">Uncharacterized protein</fullName>
    </submittedName>
</protein>
<feature type="region of interest" description="Disordered" evidence="1">
    <location>
        <begin position="1"/>
        <end position="26"/>
    </location>
</feature>
<reference evidence="2 3" key="1">
    <citation type="journal article" date="2018" name="Front. Plant Sci.">
        <title>Red Clover (Trifolium pratense) and Zigzag Clover (T. medium) - A Picture of Genomic Similarities and Differences.</title>
        <authorList>
            <person name="Dluhosova J."/>
            <person name="Istvanek J."/>
            <person name="Nedelnik J."/>
            <person name="Repkova J."/>
        </authorList>
    </citation>
    <scope>NUCLEOTIDE SEQUENCE [LARGE SCALE GENOMIC DNA]</scope>
    <source>
        <strain evidence="3">cv. 10/8</strain>
        <tissue evidence="2">Leaf</tissue>
    </source>
</reference>
<proteinExistence type="predicted"/>
<evidence type="ECO:0000256" key="1">
    <source>
        <dbReference type="SAM" id="MobiDB-lite"/>
    </source>
</evidence>
<dbReference type="EMBL" id="LXQA010807945">
    <property type="protein sequence ID" value="MCI71982.1"/>
    <property type="molecule type" value="Genomic_DNA"/>
</dbReference>
<dbReference type="Proteomes" id="UP000265520">
    <property type="component" value="Unassembled WGS sequence"/>
</dbReference>
<keyword evidence="3" id="KW-1185">Reference proteome</keyword>
<organism evidence="2 3">
    <name type="scientific">Trifolium medium</name>
    <dbReference type="NCBI Taxonomy" id="97028"/>
    <lineage>
        <taxon>Eukaryota</taxon>
        <taxon>Viridiplantae</taxon>
        <taxon>Streptophyta</taxon>
        <taxon>Embryophyta</taxon>
        <taxon>Tracheophyta</taxon>
        <taxon>Spermatophyta</taxon>
        <taxon>Magnoliopsida</taxon>
        <taxon>eudicotyledons</taxon>
        <taxon>Gunneridae</taxon>
        <taxon>Pentapetalae</taxon>
        <taxon>rosids</taxon>
        <taxon>fabids</taxon>
        <taxon>Fabales</taxon>
        <taxon>Fabaceae</taxon>
        <taxon>Papilionoideae</taxon>
        <taxon>50 kb inversion clade</taxon>
        <taxon>NPAAA clade</taxon>
        <taxon>Hologalegina</taxon>
        <taxon>IRL clade</taxon>
        <taxon>Trifolieae</taxon>
        <taxon>Trifolium</taxon>
    </lineage>
</organism>
<dbReference type="AlphaFoldDB" id="A0A392UEY8"/>
<feature type="compositionally biased region" description="Polar residues" evidence="1">
    <location>
        <begin position="10"/>
        <end position="19"/>
    </location>
</feature>
<evidence type="ECO:0000313" key="3">
    <source>
        <dbReference type="Proteomes" id="UP000265520"/>
    </source>
</evidence>
<name>A0A392UEY8_9FABA</name>
<comment type="caution">
    <text evidence="2">The sequence shown here is derived from an EMBL/GenBank/DDBJ whole genome shotgun (WGS) entry which is preliminary data.</text>
</comment>
<feature type="non-terminal residue" evidence="2">
    <location>
        <position position="51"/>
    </location>
</feature>
<sequence length="51" mass="5660">MRSPARTLRRQQTTNSKTALQPGALRPRAVRLAPQATRNLQLFAAFSILLA</sequence>